<dbReference type="Proteomes" id="UP000321051">
    <property type="component" value="Unassembled WGS sequence"/>
</dbReference>
<dbReference type="EMBL" id="BJUN01000005">
    <property type="protein sequence ID" value="GEK58331.1"/>
    <property type="molecule type" value="Genomic_DNA"/>
</dbReference>
<name>A0A510Y6J6_MARHA</name>
<proteinExistence type="predicted"/>
<reference evidence="1 2" key="1">
    <citation type="submission" date="2019-07" db="EMBL/GenBank/DDBJ databases">
        <title>Whole genome shotgun sequence of Marinococcus halophilus NBRC 102359.</title>
        <authorList>
            <person name="Hosoyama A."/>
            <person name="Uohara A."/>
            <person name="Ohji S."/>
            <person name="Ichikawa N."/>
        </authorList>
    </citation>
    <scope>NUCLEOTIDE SEQUENCE [LARGE SCALE GENOMIC DNA]</scope>
    <source>
        <strain evidence="1 2">NBRC 102359</strain>
    </source>
</reference>
<accession>A0A510Y6J6</accession>
<comment type="caution">
    <text evidence="1">The sequence shown here is derived from an EMBL/GenBank/DDBJ whole genome shotgun (WGS) entry which is preliminary data.</text>
</comment>
<protein>
    <submittedName>
        <fullName evidence="1">Uncharacterized protein</fullName>
    </submittedName>
</protein>
<organism evidence="1 2">
    <name type="scientific">Marinococcus halophilus</name>
    <dbReference type="NCBI Taxonomy" id="1371"/>
    <lineage>
        <taxon>Bacteria</taxon>
        <taxon>Bacillati</taxon>
        <taxon>Bacillota</taxon>
        <taxon>Bacilli</taxon>
        <taxon>Bacillales</taxon>
        <taxon>Bacillaceae</taxon>
        <taxon>Marinococcus</taxon>
    </lineage>
</organism>
<evidence type="ECO:0000313" key="1">
    <source>
        <dbReference type="EMBL" id="GEK58331.1"/>
    </source>
</evidence>
<sequence>MENTKKDLYLKVKSMGPGVSFSLYEKNEEAAFDELITEGFVKAKKIDNNPQGVIEYRDIFVI</sequence>
<evidence type="ECO:0000313" key="2">
    <source>
        <dbReference type="Proteomes" id="UP000321051"/>
    </source>
</evidence>
<keyword evidence="2" id="KW-1185">Reference proteome</keyword>
<gene>
    <name evidence="1" type="ORF">MHA01_12360</name>
</gene>
<dbReference type="AlphaFoldDB" id="A0A510Y6J6"/>
<dbReference type="RefSeq" id="WP_094908407.1">
    <property type="nucleotide sequence ID" value="NZ_BJUN01000005.1"/>
</dbReference>